<keyword evidence="8" id="KW-0406">Ion transport</keyword>
<dbReference type="RefSeq" id="WP_095745968.1">
    <property type="nucleotide sequence ID" value="NZ_CP023284.1"/>
</dbReference>
<dbReference type="Gene3D" id="3.40.50.12780">
    <property type="entry name" value="N-terminal domain of ligase-like"/>
    <property type="match status" value="1"/>
</dbReference>
<dbReference type="Gene3D" id="2.40.160.10">
    <property type="entry name" value="Porin"/>
    <property type="match status" value="1"/>
</dbReference>
<evidence type="ECO:0000259" key="10">
    <source>
        <dbReference type="Pfam" id="PF00501"/>
    </source>
</evidence>
<keyword evidence="4" id="KW-0812">Transmembrane</keyword>
<sequence>MTDFKTLADLVGHHARTRPHAIALTFEAGPALPEQHRSFLQLHENGLALARALQGLGIRRGDAIALVMANHPEFVEAMVAAAHLGAVLVPIDARAQGDRLAALIDRTHCVGVIAADYAAAAVAQIRPRATHLRWVVRVISGELAADAPRACEALDYAQLLARHTQADLPSAHFTPVDPDDPMQILFTSGTTGEPKGIVVTHRRFVDTAALAASAFGYAGDDRLYSGLSLTHANAQLVTLGAALRLGIACVMSRRFTKSRLWEIVRRHRCTAFTLLGGMTTAVYCEPPSPSDRDHVVRFVVAAGMPQAIWRDFEQRFGVHVLEFYGTAEGGLTVNPFGTGPIGSIGRPHPAFSVRIVAEDGSDAPAGTPGELAFQPASGAPFDIAYFEDPQASQTKGKDGWLWTGDIVRADAHGWLYFEHRRGHGIRRNGEFIDPAQIEKAIADTGLVRDAFVFGTAAASGAPGERDVVAAVVPIAPTWTFRCSMRVCARRCRRTPFPGGCWPSKRSPRPRRKSRWRGFWRNGCATGRSRPCSRRPQPRHTTWAQAAAGRFSPAQSTTTKETFMHNHGRKLFLPISLASLFIGPSSWAQSSVTLFGVIDISVSHYQTKSVLSAGLPWWSPAAPASISQGATKLASGAHTPSLLGIRGQEDLGGGLAAGFWLESTLTPDDGAQGLGVFDRRSTVSLSGPFGEVRLGRDYVPTYWNLTVFDPFGTVGVGANLWNPIGTGLTTSHGKSPANLMPFDNYVRASNSVGYFLPGHLGGFYGQVMYSLHENLKQSGVSHSPSKGGRNVGGRFGYQRGPLNLAIAYQEDTKDDLSGFDKDRLKILNAGVSYDFDVVKLFGQLSQIRDERSKMNVANIGGIPHPFRNESNGKYTGGLIGITAPVGPGLIRASYSRVNYASPHAVNALNPSAWAQDNDARIEKFAVGYVYNLSKRTALYATVARTKMKWNGSVNAAMAISPGGGVRFANGVAGISAPYVPSSTTGYDMGIRHAF</sequence>
<evidence type="ECO:0008006" key="14">
    <source>
        <dbReference type="Google" id="ProtNLM"/>
    </source>
</evidence>
<evidence type="ECO:0000256" key="6">
    <source>
        <dbReference type="ARBA" id="ARBA00022741"/>
    </source>
</evidence>
<dbReference type="CDD" id="cd00342">
    <property type="entry name" value="gram_neg_porins"/>
    <property type="match status" value="1"/>
</dbReference>
<dbReference type="SUPFAM" id="SSF56801">
    <property type="entry name" value="Acetyl-CoA synthetase-like"/>
    <property type="match status" value="1"/>
</dbReference>
<dbReference type="PRINTS" id="PR00184">
    <property type="entry name" value="NEISSPPORIN"/>
</dbReference>
<evidence type="ECO:0000256" key="3">
    <source>
        <dbReference type="ARBA" id="ARBA00022598"/>
    </source>
</evidence>
<evidence type="ECO:0000256" key="8">
    <source>
        <dbReference type="ARBA" id="ARBA00023065"/>
    </source>
</evidence>
<dbReference type="Pfam" id="PF13609">
    <property type="entry name" value="Porin_4"/>
    <property type="match status" value="1"/>
</dbReference>
<dbReference type="Proteomes" id="UP000217154">
    <property type="component" value="Chromosome"/>
</dbReference>
<dbReference type="Pfam" id="PF00501">
    <property type="entry name" value="AMP-binding"/>
    <property type="match status" value="1"/>
</dbReference>
<evidence type="ECO:0000256" key="5">
    <source>
        <dbReference type="ARBA" id="ARBA00022729"/>
    </source>
</evidence>
<dbReference type="InterPro" id="IPR023614">
    <property type="entry name" value="Porin_dom_sf"/>
</dbReference>
<comment type="similarity">
    <text evidence="1">Belongs to the ATP-dependent AMP-binding enzyme family.</text>
</comment>
<dbReference type="GO" id="GO:0006811">
    <property type="term" value="P:monoatomic ion transport"/>
    <property type="evidence" value="ECO:0007669"/>
    <property type="project" value="UniProtKB-KW"/>
</dbReference>
<keyword evidence="6" id="KW-0547">Nucleotide-binding</keyword>
<keyword evidence="2" id="KW-0813">Transport</keyword>
<accession>A0A250DNQ2</accession>
<dbReference type="GO" id="GO:0004467">
    <property type="term" value="F:long-chain fatty acid-CoA ligase activity"/>
    <property type="evidence" value="ECO:0007669"/>
    <property type="project" value="TreeGrafter"/>
</dbReference>
<evidence type="ECO:0000256" key="9">
    <source>
        <dbReference type="ARBA" id="ARBA00023237"/>
    </source>
</evidence>
<dbReference type="KEGG" id="vbo:CKY39_22105"/>
<evidence type="ECO:0000256" key="2">
    <source>
        <dbReference type="ARBA" id="ARBA00022448"/>
    </source>
</evidence>
<dbReference type="PANTHER" id="PTHR43107">
    <property type="entry name" value="LONG-CHAIN FATTY ACID TRANSPORT PROTEIN"/>
    <property type="match status" value="1"/>
</dbReference>
<dbReference type="InterPro" id="IPR002299">
    <property type="entry name" value="Porin_Neis"/>
</dbReference>
<keyword evidence="5" id="KW-0732">Signal</keyword>
<dbReference type="InterPro" id="IPR033900">
    <property type="entry name" value="Gram_neg_porin_domain"/>
</dbReference>
<feature type="domain" description="AMP-dependent synthetase/ligase" evidence="10">
    <location>
        <begin position="13"/>
        <end position="373"/>
    </location>
</feature>
<evidence type="ECO:0000259" key="11">
    <source>
        <dbReference type="Pfam" id="PF13609"/>
    </source>
</evidence>
<keyword evidence="9" id="KW-0472">Membrane</keyword>
<dbReference type="GO" id="GO:0005524">
    <property type="term" value="F:ATP binding"/>
    <property type="evidence" value="ECO:0007669"/>
    <property type="project" value="UniProtKB-KW"/>
</dbReference>
<keyword evidence="7" id="KW-0067">ATP-binding</keyword>
<evidence type="ECO:0000256" key="1">
    <source>
        <dbReference type="ARBA" id="ARBA00006432"/>
    </source>
</evidence>
<keyword evidence="3" id="KW-0436">Ligase</keyword>
<evidence type="ECO:0000256" key="4">
    <source>
        <dbReference type="ARBA" id="ARBA00022692"/>
    </source>
</evidence>
<evidence type="ECO:0000256" key="7">
    <source>
        <dbReference type="ARBA" id="ARBA00022840"/>
    </source>
</evidence>
<reference evidence="12 13" key="1">
    <citation type="submission" date="2017-09" db="EMBL/GenBank/DDBJ databases">
        <title>The diverse metabolic capabilities of V. boronicumulans make it an excellent choice for continued studies on novel biodegradation.</title>
        <authorList>
            <person name="Sun S."/>
        </authorList>
    </citation>
    <scope>NUCLEOTIDE SEQUENCE [LARGE SCALE GENOMIC DNA]</scope>
    <source>
        <strain evidence="12 13">J1</strain>
    </source>
</reference>
<evidence type="ECO:0000313" key="13">
    <source>
        <dbReference type="Proteomes" id="UP000217154"/>
    </source>
</evidence>
<name>A0A250DNQ2_9BURK</name>
<dbReference type="GO" id="GO:0005886">
    <property type="term" value="C:plasma membrane"/>
    <property type="evidence" value="ECO:0007669"/>
    <property type="project" value="TreeGrafter"/>
</dbReference>
<evidence type="ECO:0000313" key="12">
    <source>
        <dbReference type="EMBL" id="ATA55619.1"/>
    </source>
</evidence>
<dbReference type="EMBL" id="CP023284">
    <property type="protein sequence ID" value="ATA55619.1"/>
    <property type="molecule type" value="Genomic_DNA"/>
</dbReference>
<organism evidence="12 13">
    <name type="scientific">Variovorax boronicumulans</name>
    <dbReference type="NCBI Taxonomy" id="436515"/>
    <lineage>
        <taxon>Bacteria</taxon>
        <taxon>Pseudomonadati</taxon>
        <taxon>Pseudomonadota</taxon>
        <taxon>Betaproteobacteria</taxon>
        <taxon>Burkholderiales</taxon>
        <taxon>Comamonadaceae</taxon>
        <taxon>Variovorax</taxon>
    </lineage>
</organism>
<dbReference type="PROSITE" id="PS00455">
    <property type="entry name" value="AMP_BINDING"/>
    <property type="match status" value="1"/>
</dbReference>
<dbReference type="GO" id="GO:0015288">
    <property type="term" value="F:porin activity"/>
    <property type="evidence" value="ECO:0007669"/>
    <property type="project" value="InterPro"/>
</dbReference>
<dbReference type="SUPFAM" id="SSF56935">
    <property type="entry name" value="Porins"/>
    <property type="match status" value="1"/>
</dbReference>
<dbReference type="PANTHER" id="PTHR43107:SF15">
    <property type="entry name" value="FATTY ACID TRANSPORT PROTEIN 3, ISOFORM A"/>
    <property type="match status" value="1"/>
</dbReference>
<dbReference type="GO" id="GO:0005324">
    <property type="term" value="F:long-chain fatty acid transmembrane transporter activity"/>
    <property type="evidence" value="ECO:0007669"/>
    <property type="project" value="TreeGrafter"/>
</dbReference>
<keyword evidence="9" id="KW-0998">Cell outer membrane</keyword>
<protein>
    <recommendedName>
        <fullName evidence="14">AMP-dependent synthetase/ligase domain-containing protein</fullName>
    </recommendedName>
</protein>
<proteinExistence type="inferred from homology"/>
<dbReference type="InterPro" id="IPR020845">
    <property type="entry name" value="AMP-binding_CS"/>
</dbReference>
<dbReference type="InterPro" id="IPR042099">
    <property type="entry name" value="ANL_N_sf"/>
</dbReference>
<dbReference type="InterPro" id="IPR000873">
    <property type="entry name" value="AMP-dep_synth/lig_dom"/>
</dbReference>
<gene>
    <name evidence="12" type="ORF">CKY39_22105</name>
</gene>
<dbReference type="GO" id="GO:0044539">
    <property type="term" value="P:long-chain fatty acid import into cell"/>
    <property type="evidence" value="ECO:0007669"/>
    <property type="project" value="TreeGrafter"/>
</dbReference>
<feature type="domain" description="Porin" evidence="11">
    <location>
        <begin position="584"/>
        <end position="945"/>
    </location>
</feature>
<dbReference type="AlphaFoldDB" id="A0A250DNQ2"/>